<evidence type="ECO:0000259" key="8">
    <source>
        <dbReference type="SMART" id="SM01005"/>
    </source>
</evidence>
<feature type="binding site" evidence="5 7">
    <location>
        <position position="314"/>
    </location>
    <ligand>
        <name>substrate</name>
    </ligand>
</feature>
<dbReference type="FunFam" id="3.20.20.10:FF:000002">
    <property type="entry name" value="Alanine racemase"/>
    <property type="match status" value="1"/>
</dbReference>
<feature type="active site" description="Proton acceptor; specific for L-alanine" evidence="5">
    <location>
        <position position="265"/>
    </location>
</feature>
<keyword evidence="10" id="KW-1185">Reference proteome</keyword>
<dbReference type="Pfam" id="PF00842">
    <property type="entry name" value="Ala_racemase_C"/>
    <property type="match status" value="1"/>
</dbReference>
<feature type="domain" description="Alanine racemase C-terminal" evidence="8">
    <location>
        <begin position="244"/>
        <end position="372"/>
    </location>
</feature>
<dbReference type="EMBL" id="QNRR01000009">
    <property type="protein sequence ID" value="RBP39612.1"/>
    <property type="molecule type" value="Genomic_DNA"/>
</dbReference>
<feature type="binding site" evidence="5 7">
    <location>
        <position position="136"/>
    </location>
    <ligand>
        <name>substrate</name>
    </ligand>
</feature>
<accession>A0A366HB75</accession>
<evidence type="ECO:0000256" key="5">
    <source>
        <dbReference type="HAMAP-Rule" id="MF_01201"/>
    </source>
</evidence>
<evidence type="ECO:0000256" key="1">
    <source>
        <dbReference type="ARBA" id="ARBA00000316"/>
    </source>
</evidence>
<dbReference type="PROSITE" id="PS00395">
    <property type="entry name" value="ALANINE_RACEMASE"/>
    <property type="match status" value="1"/>
</dbReference>
<keyword evidence="3 5" id="KW-0663">Pyridoxal phosphate</keyword>
<dbReference type="PANTHER" id="PTHR30511">
    <property type="entry name" value="ALANINE RACEMASE"/>
    <property type="match status" value="1"/>
</dbReference>
<dbReference type="SMART" id="SM01005">
    <property type="entry name" value="Ala_racemase_C"/>
    <property type="match status" value="1"/>
</dbReference>
<keyword evidence="4 5" id="KW-0413">Isomerase</keyword>
<dbReference type="InterPro" id="IPR009006">
    <property type="entry name" value="Ala_racemase/Decarboxylase_C"/>
</dbReference>
<dbReference type="GO" id="GO:0030170">
    <property type="term" value="F:pyridoxal phosphate binding"/>
    <property type="evidence" value="ECO:0007669"/>
    <property type="project" value="UniProtKB-UniRule"/>
</dbReference>
<comment type="pathway">
    <text evidence="5">Amino-acid biosynthesis; D-alanine biosynthesis; D-alanine from L-alanine: step 1/1.</text>
</comment>
<dbReference type="EC" id="5.1.1.1" evidence="5"/>
<evidence type="ECO:0000256" key="4">
    <source>
        <dbReference type="ARBA" id="ARBA00023235"/>
    </source>
</evidence>
<evidence type="ECO:0000256" key="6">
    <source>
        <dbReference type="PIRSR" id="PIRSR600821-50"/>
    </source>
</evidence>
<dbReference type="InterPro" id="IPR011079">
    <property type="entry name" value="Ala_racemase_C"/>
</dbReference>
<gene>
    <name evidence="9" type="ORF">DES53_10939</name>
</gene>
<dbReference type="PANTHER" id="PTHR30511:SF0">
    <property type="entry name" value="ALANINE RACEMASE, CATABOLIC-RELATED"/>
    <property type="match status" value="1"/>
</dbReference>
<evidence type="ECO:0000256" key="2">
    <source>
        <dbReference type="ARBA" id="ARBA00001933"/>
    </source>
</evidence>
<dbReference type="InterPro" id="IPR029066">
    <property type="entry name" value="PLP-binding_barrel"/>
</dbReference>
<dbReference type="AlphaFoldDB" id="A0A366HB75"/>
<dbReference type="PRINTS" id="PR00992">
    <property type="entry name" value="ALARACEMASE"/>
</dbReference>
<dbReference type="CDD" id="cd00430">
    <property type="entry name" value="PLPDE_III_AR"/>
    <property type="match status" value="1"/>
</dbReference>
<dbReference type="Gene3D" id="2.40.37.10">
    <property type="entry name" value="Lyase, Ornithine Decarboxylase, Chain A, domain 1"/>
    <property type="match status" value="1"/>
</dbReference>
<evidence type="ECO:0000256" key="3">
    <source>
        <dbReference type="ARBA" id="ARBA00022898"/>
    </source>
</evidence>
<dbReference type="GO" id="GO:0005829">
    <property type="term" value="C:cytosol"/>
    <property type="evidence" value="ECO:0007669"/>
    <property type="project" value="TreeGrafter"/>
</dbReference>
<dbReference type="InterPro" id="IPR020622">
    <property type="entry name" value="Ala_racemase_pyridoxalP-BS"/>
</dbReference>
<dbReference type="GO" id="GO:0030632">
    <property type="term" value="P:D-alanine biosynthetic process"/>
    <property type="evidence" value="ECO:0007669"/>
    <property type="project" value="UniProtKB-UniRule"/>
</dbReference>
<dbReference type="UniPathway" id="UPA00042">
    <property type="reaction ID" value="UER00497"/>
</dbReference>
<dbReference type="Pfam" id="PF01168">
    <property type="entry name" value="Ala_racemase_N"/>
    <property type="match status" value="1"/>
</dbReference>
<comment type="cofactor">
    <cofactor evidence="2 5 6">
        <name>pyridoxal 5'-phosphate</name>
        <dbReference type="ChEBI" id="CHEBI:597326"/>
    </cofactor>
</comment>
<comment type="caution">
    <text evidence="9">The sequence shown here is derived from an EMBL/GenBank/DDBJ whole genome shotgun (WGS) entry which is preliminary data.</text>
</comment>
<dbReference type="Gene3D" id="3.20.20.10">
    <property type="entry name" value="Alanine racemase"/>
    <property type="match status" value="1"/>
</dbReference>
<feature type="modified residue" description="N6-(pyridoxal phosphate)lysine" evidence="5 6">
    <location>
        <position position="39"/>
    </location>
</feature>
<comment type="catalytic activity">
    <reaction evidence="1 5">
        <text>L-alanine = D-alanine</text>
        <dbReference type="Rhea" id="RHEA:20249"/>
        <dbReference type="ChEBI" id="CHEBI:57416"/>
        <dbReference type="ChEBI" id="CHEBI:57972"/>
        <dbReference type="EC" id="5.1.1.1"/>
    </reaction>
</comment>
<dbReference type="Proteomes" id="UP000253426">
    <property type="component" value="Unassembled WGS sequence"/>
</dbReference>
<evidence type="ECO:0000313" key="9">
    <source>
        <dbReference type="EMBL" id="RBP39612.1"/>
    </source>
</evidence>
<feature type="active site" description="Proton acceptor; specific for D-alanine" evidence="5">
    <location>
        <position position="39"/>
    </location>
</feature>
<dbReference type="InterPro" id="IPR001608">
    <property type="entry name" value="Ala_racemase_N"/>
</dbReference>
<reference evidence="9 10" key="1">
    <citation type="submission" date="2018-06" db="EMBL/GenBank/DDBJ databases">
        <title>Genomic Encyclopedia of Type Strains, Phase IV (KMG-IV): sequencing the most valuable type-strain genomes for metagenomic binning, comparative biology and taxonomic classification.</title>
        <authorList>
            <person name="Goeker M."/>
        </authorList>
    </citation>
    <scope>NUCLEOTIDE SEQUENCE [LARGE SCALE GENOMIC DNA]</scope>
    <source>
        <strain evidence="9 10">DSM 25532</strain>
    </source>
</reference>
<evidence type="ECO:0000313" key="10">
    <source>
        <dbReference type="Proteomes" id="UP000253426"/>
    </source>
</evidence>
<sequence length="372" mass="40420">MDSPTLPHRCWTELSADALRHNAAVAREQGGAEIMAVVKANAYGHGAVWAARILQDRVAMFGVANLQEAQELRLAGIEKPSFLLSPCLPEEWEPAVRMGCHISVSSLQEAIALDRLAQRTGVRALLHAVVDTGMGRIGFLEEAWDESSIAALSSLKFVSWEGINTHLPSADEDAAFTRAQLARFRQAVEKARAMGLRPKWIHSSNSAGLLGYEEQRGWCTLTRPGLMLYGISPLPEEQSRLKPVLTWKTRVTQVRELPAGHGVSYGCTYITERPTRVATLACGYADGYPRQVSGHGAQVLIGSTLCPLLGRVTMDQIMVDVTARSDAKPGDEVILIGAHGTSKITATEVAAWAETIEWHVFTGIGPRVPRVG</sequence>
<dbReference type="NCBIfam" id="TIGR00492">
    <property type="entry name" value="alr"/>
    <property type="match status" value="1"/>
</dbReference>
<dbReference type="OrthoDB" id="9813814at2"/>
<protein>
    <recommendedName>
        <fullName evidence="5">Alanine racemase</fullName>
        <ecNumber evidence="5">5.1.1.1</ecNumber>
    </recommendedName>
</protein>
<dbReference type="GO" id="GO:0008784">
    <property type="term" value="F:alanine racemase activity"/>
    <property type="evidence" value="ECO:0007669"/>
    <property type="project" value="UniProtKB-UniRule"/>
</dbReference>
<evidence type="ECO:0000256" key="7">
    <source>
        <dbReference type="PIRSR" id="PIRSR600821-52"/>
    </source>
</evidence>
<dbReference type="SUPFAM" id="SSF51419">
    <property type="entry name" value="PLP-binding barrel"/>
    <property type="match status" value="1"/>
</dbReference>
<organism evidence="9 10">
    <name type="scientific">Roseimicrobium gellanilyticum</name>
    <dbReference type="NCBI Taxonomy" id="748857"/>
    <lineage>
        <taxon>Bacteria</taxon>
        <taxon>Pseudomonadati</taxon>
        <taxon>Verrucomicrobiota</taxon>
        <taxon>Verrucomicrobiia</taxon>
        <taxon>Verrucomicrobiales</taxon>
        <taxon>Verrucomicrobiaceae</taxon>
        <taxon>Roseimicrobium</taxon>
    </lineage>
</organism>
<comment type="function">
    <text evidence="5">Catalyzes the interconversion of L-alanine and D-alanine. May also act on other amino acids.</text>
</comment>
<proteinExistence type="inferred from homology"/>
<name>A0A366HB75_9BACT</name>
<dbReference type="HAMAP" id="MF_01201">
    <property type="entry name" value="Ala_racemase"/>
    <property type="match status" value="1"/>
</dbReference>
<dbReference type="SUPFAM" id="SSF50621">
    <property type="entry name" value="Alanine racemase C-terminal domain-like"/>
    <property type="match status" value="1"/>
</dbReference>
<comment type="similarity">
    <text evidence="5">Belongs to the alanine racemase family.</text>
</comment>
<dbReference type="InterPro" id="IPR000821">
    <property type="entry name" value="Ala_racemase"/>
</dbReference>
<dbReference type="RefSeq" id="WP_113960513.1">
    <property type="nucleotide sequence ID" value="NZ_QNRR01000009.1"/>
</dbReference>